<dbReference type="Proteomes" id="UP000000517">
    <property type="component" value="Chromosome"/>
</dbReference>
<dbReference type="Proteomes" id="UP000001497">
    <property type="component" value="Chromosome"/>
</dbReference>
<protein>
    <recommendedName>
        <fullName evidence="5">Peptidase C39-like domain-containing protein</fullName>
    </recommendedName>
</protein>
<organism evidence="2 3">
    <name type="scientific">Fibrobacter succinogenes (strain ATCC 19169 / S85)</name>
    <dbReference type="NCBI Taxonomy" id="59374"/>
    <lineage>
        <taxon>Bacteria</taxon>
        <taxon>Pseudomonadati</taxon>
        <taxon>Fibrobacterota</taxon>
        <taxon>Fibrobacteria</taxon>
        <taxon>Fibrobacterales</taxon>
        <taxon>Fibrobacteraceae</taxon>
        <taxon>Fibrobacter</taxon>
    </lineage>
</organism>
<evidence type="ECO:0008006" key="5">
    <source>
        <dbReference type="Google" id="ProtNLM"/>
    </source>
</evidence>
<dbReference type="AlphaFoldDB" id="C9RJH5"/>
<dbReference type="RefSeq" id="WP_014546753.1">
    <property type="nucleotide sequence ID" value="NC_013410.1"/>
</dbReference>
<dbReference type="KEGG" id="fsu:Fisuc_2105"/>
<name>C9RJH5_FIBSS</name>
<dbReference type="HOGENOM" id="CLU_1287458_0_0_0"/>
<reference evidence="1 4" key="1">
    <citation type="submission" date="2009-10" db="EMBL/GenBank/DDBJ databases">
        <title>Complete sequence of Fibrobacter succinogenes subsp. succinogenes S85.</title>
        <authorList>
            <consortium name="US DOE Joint Genome Institute"/>
            <person name="Lucas S."/>
            <person name="Copeland A."/>
            <person name="Lapidus A."/>
            <person name="Glavina del Rio T."/>
            <person name="Tice H."/>
            <person name="Bruce D."/>
            <person name="Goodwin L."/>
            <person name="Pitluck S."/>
            <person name="Chertkov O."/>
            <person name="Detter J.C."/>
            <person name="Han C."/>
            <person name="Tapia R."/>
            <person name="Larimer F."/>
            <person name="Land M."/>
            <person name="Hauser L."/>
            <person name="Kyrpides N."/>
            <person name="Mikhailova N."/>
            <person name="Weimer P.J."/>
            <person name="Stevenson D.M."/>
            <person name="Boyum J."/>
            <person name="Brumm P.I."/>
            <person name="Mead D."/>
        </authorList>
    </citation>
    <scope>NUCLEOTIDE SEQUENCE [LARGE SCALE GENOMIC DNA]</scope>
    <source>
        <strain evidence="4">ATCC 19169 / S85</strain>
        <strain evidence="1">S85</strain>
    </source>
</reference>
<sequence length="192" mass="22771">MNKKNQFEFRPQIAGYDCAPTAFINALIYLFKREEIPIDVVQGIYKITLNGGLYHGSSEKDIAKLSKWLKDYRRKDWSFAVDIDRQVGRIANFDKIDLEDENVCCILHVKIAGGYWHYITAFYEKGDYIYCYDPYFEEEKETRNWRSKKMRNGCNLKVKREYLFAEKDSGVYRTGLSKNREFILIKRIKPAK</sequence>
<proteinExistence type="predicted"/>
<evidence type="ECO:0000313" key="4">
    <source>
        <dbReference type="Proteomes" id="UP000001497"/>
    </source>
</evidence>
<dbReference type="EMBL" id="CP002158">
    <property type="protein sequence ID" value="ADL26087.1"/>
    <property type="molecule type" value="Genomic_DNA"/>
</dbReference>
<reference evidence="2" key="3">
    <citation type="submission" date="2010-08" db="EMBL/GenBank/DDBJ databases">
        <authorList>
            <person name="Durkin A.S."/>
            <person name="Nelson K.E."/>
            <person name="Morrison M."/>
            <person name="Forsberg C.W."/>
            <person name="Wilson D.B."/>
            <person name="Russell J.B."/>
            <person name="Cann I.K.O."/>
            <person name="Mackie R.I."/>
            <person name="White B.A."/>
        </authorList>
    </citation>
    <scope>NUCLEOTIDE SEQUENCE</scope>
    <source>
        <strain evidence="2">S85</strain>
    </source>
</reference>
<dbReference type="OrthoDB" id="5416005at2"/>
<evidence type="ECO:0000313" key="3">
    <source>
        <dbReference type="Proteomes" id="UP000000517"/>
    </source>
</evidence>
<reference evidence="3" key="2">
    <citation type="submission" date="2010-08" db="EMBL/GenBank/DDBJ databases">
        <title>Complete sequence of Fibrobacter succinogenes subsp. succinogenes S85.</title>
        <authorList>
            <person name="Durkin A.S."/>
            <person name="Nelson K.E."/>
            <person name="Morrison M."/>
            <person name="Forsberg C.W."/>
            <person name="Wilson D.B."/>
            <person name="Russell J.B."/>
            <person name="Cann I.K.O."/>
            <person name="Mackie R.I."/>
            <person name="White B.A."/>
        </authorList>
    </citation>
    <scope>NUCLEOTIDE SEQUENCE [LARGE SCALE GENOMIC DNA]</scope>
    <source>
        <strain evidence="3">ATCC 19169 / S85</strain>
    </source>
</reference>
<gene>
    <name evidence="1" type="ordered locus">Fisuc_2105</name>
    <name evidence="2" type="ordered locus">FSU_2634</name>
</gene>
<dbReference type="STRING" id="59374.FSU_2634"/>
<evidence type="ECO:0000313" key="2">
    <source>
        <dbReference type="EMBL" id="ADL26087.1"/>
    </source>
</evidence>
<dbReference type="Gene3D" id="3.90.70.10">
    <property type="entry name" value="Cysteine proteinases"/>
    <property type="match status" value="1"/>
</dbReference>
<evidence type="ECO:0000313" key="1">
    <source>
        <dbReference type="EMBL" id="ACX75692.1"/>
    </source>
</evidence>
<keyword evidence="4" id="KW-1185">Reference proteome</keyword>
<dbReference type="KEGG" id="fsc:FSU_2634"/>
<accession>C9RJH5</accession>
<dbReference type="EMBL" id="CP001792">
    <property type="protein sequence ID" value="ACX75692.1"/>
    <property type="molecule type" value="Genomic_DNA"/>
</dbReference>